<gene>
    <name evidence="5" type="ordered locus">ACP_0022</name>
</gene>
<evidence type="ECO:0000256" key="3">
    <source>
        <dbReference type="ARBA" id="ARBA00023163"/>
    </source>
</evidence>
<reference evidence="5 6" key="1">
    <citation type="journal article" date="2009" name="Appl. Environ. Microbiol.">
        <title>Three genomes from the phylum Acidobacteria provide insight into the lifestyles of these microorganisms in soils.</title>
        <authorList>
            <person name="Ward N.L."/>
            <person name="Challacombe J.F."/>
            <person name="Janssen P.H."/>
            <person name="Henrissat B."/>
            <person name="Coutinho P.M."/>
            <person name="Wu M."/>
            <person name="Xie G."/>
            <person name="Haft D.H."/>
            <person name="Sait M."/>
            <person name="Badger J."/>
            <person name="Barabote R.D."/>
            <person name="Bradley B."/>
            <person name="Brettin T.S."/>
            <person name="Brinkac L.M."/>
            <person name="Bruce D."/>
            <person name="Creasy T."/>
            <person name="Daugherty S.C."/>
            <person name="Davidsen T.M."/>
            <person name="DeBoy R.T."/>
            <person name="Detter J.C."/>
            <person name="Dodson R.J."/>
            <person name="Durkin A.S."/>
            <person name="Ganapathy A."/>
            <person name="Gwinn-Giglio M."/>
            <person name="Han C.S."/>
            <person name="Khouri H."/>
            <person name="Kiss H."/>
            <person name="Kothari S.P."/>
            <person name="Madupu R."/>
            <person name="Nelson K.E."/>
            <person name="Nelson W.C."/>
            <person name="Paulsen I."/>
            <person name="Penn K."/>
            <person name="Ren Q."/>
            <person name="Rosovitz M.J."/>
            <person name="Selengut J.D."/>
            <person name="Shrivastava S."/>
            <person name="Sullivan S.A."/>
            <person name="Tapia R."/>
            <person name="Thompson L.S."/>
            <person name="Watkins K.L."/>
            <person name="Yang Q."/>
            <person name="Yu C."/>
            <person name="Zafar N."/>
            <person name="Zhou L."/>
            <person name="Kuske C.R."/>
        </authorList>
    </citation>
    <scope>NUCLEOTIDE SEQUENCE [LARGE SCALE GENOMIC DNA]</scope>
    <source>
        <strain evidence="6">ATCC 51196 / DSM 11244 / BCRC 80197 / JCM 7670 / NBRC 15755 / NCIMB 13165 / 161</strain>
    </source>
</reference>
<evidence type="ECO:0000256" key="1">
    <source>
        <dbReference type="ARBA" id="ARBA00023015"/>
    </source>
</evidence>
<dbReference type="Proteomes" id="UP000002207">
    <property type="component" value="Chromosome"/>
</dbReference>
<keyword evidence="6" id="KW-1185">Reference proteome</keyword>
<dbReference type="PROSITE" id="PS50949">
    <property type="entry name" value="HTH_GNTR"/>
    <property type="match status" value="1"/>
</dbReference>
<dbReference type="GO" id="GO:0003700">
    <property type="term" value="F:DNA-binding transcription factor activity"/>
    <property type="evidence" value="ECO:0007669"/>
    <property type="project" value="InterPro"/>
</dbReference>
<dbReference type="STRING" id="240015.ACP_0022"/>
<dbReference type="InParanoid" id="C1F7X9"/>
<sequence length="382" mass="42106">MNKPLERIMKTKKVMEELSSDEPKYRLIADSLRESVLSGEYRPGSRLPSETDLVRRFGVSRMTIVKAIKELQQAGLVTRRVGSGTYVSPRTSQTSRLFGLLIPELGQTEIFEPICQGMASYQGTTPHSLLWGNSVGDGHPKEQVAEELCQQYITQQASGVFFAPLELTPKKDEVNRRIMAALHKAGIPVVLLDRCVEPYPRRSQYDLVGIDNRRTAYAATAHLLSAGARRIAFLGKALAASTVDARIAGYREALNTAGMRAQEVVVRGDPGDSDLIQKVLNVQKPDAFLCANDHTAASLMQSLSRLGRRVPEDIRIVGVDDVKYASLLAVPLTTQHQPCIDIGRIAMSTMLSRLENPDFPAREILLNCRLVVRQSCGAPRGN</sequence>
<evidence type="ECO:0000313" key="6">
    <source>
        <dbReference type="Proteomes" id="UP000002207"/>
    </source>
</evidence>
<evidence type="ECO:0000313" key="5">
    <source>
        <dbReference type="EMBL" id="ACO34175.1"/>
    </source>
</evidence>
<evidence type="ECO:0000256" key="2">
    <source>
        <dbReference type="ARBA" id="ARBA00023125"/>
    </source>
</evidence>
<dbReference type="FunFam" id="1.10.10.10:FF:000079">
    <property type="entry name" value="GntR family transcriptional regulator"/>
    <property type="match status" value="1"/>
</dbReference>
<keyword evidence="1" id="KW-0805">Transcription regulation</keyword>
<proteinExistence type="predicted"/>
<name>C1F7X9_ACIC5</name>
<keyword evidence="3" id="KW-0804">Transcription</keyword>
<dbReference type="Gene3D" id="3.40.50.2300">
    <property type="match status" value="2"/>
</dbReference>
<dbReference type="SUPFAM" id="SSF53822">
    <property type="entry name" value="Periplasmic binding protein-like I"/>
    <property type="match status" value="1"/>
</dbReference>
<dbReference type="CDD" id="cd06267">
    <property type="entry name" value="PBP1_LacI_sugar_binding-like"/>
    <property type="match status" value="1"/>
</dbReference>
<dbReference type="Pfam" id="PF13377">
    <property type="entry name" value="Peripla_BP_3"/>
    <property type="match status" value="1"/>
</dbReference>
<dbReference type="eggNOG" id="COG1609">
    <property type="taxonomic scope" value="Bacteria"/>
</dbReference>
<evidence type="ECO:0000259" key="4">
    <source>
        <dbReference type="PROSITE" id="PS50949"/>
    </source>
</evidence>
<dbReference type="PANTHER" id="PTHR30146">
    <property type="entry name" value="LACI-RELATED TRANSCRIPTIONAL REPRESSOR"/>
    <property type="match status" value="1"/>
</dbReference>
<dbReference type="SUPFAM" id="SSF46785">
    <property type="entry name" value="Winged helix' DNA-binding domain"/>
    <property type="match status" value="1"/>
</dbReference>
<dbReference type="EMBL" id="CP001472">
    <property type="protein sequence ID" value="ACO34175.1"/>
    <property type="molecule type" value="Genomic_DNA"/>
</dbReference>
<keyword evidence="2" id="KW-0238">DNA-binding</keyword>
<dbReference type="AlphaFoldDB" id="C1F7X9"/>
<dbReference type="Gene3D" id="1.10.10.10">
    <property type="entry name" value="Winged helix-like DNA-binding domain superfamily/Winged helix DNA-binding domain"/>
    <property type="match status" value="1"/>
</dbReference>
<dbReference type="InterPro" id="IPR036388">
    <property type="entry name" value="WH-like_DNA-bd_sf"/>
</dbReference>
<dbReference type="PANTHER" id="PTHR30146:SF109">
    <property type="entry name" value="HTH-TYPE TRANSCRIPTIONAL REGULATOR GALS"/>
    <property type="match status" value="1"/>
</dbReference>
<dbReference type="Pfam" id="PF00392">
    <property type="entry name" value="GntR"/>
    <property type="match status" value="1"/>
</dbReference>
<dbReference type="KEGG" id="aca:ACP_0022"/>
<dbReference type="InterPro" id="IPR028082">
    <property type="entry name" value="Peripla_BP_I"/>
</dbReference>
<accession>C1F7X9</accession>
<dbReference type="SMART" id="SM00345">
    <property type="entry name" value="HTH_GNTR"/>
    <property type="match status" value="1"/>
</dbReference>
<dbReference type="InterPro" id="IPR036390">
    <property type="entry name" value="WH_DNA-bd_sf"/>
</dbReference>
<dbReference type="PRINTS" id="PR00035">
    <property type="entry name" value="HTHGNTR"/>
</dbReference>
<dbReference type="GO" id="GO:0000976">
    <property type="term" value="F:transcription cis-regulatory region binding"/>
    <property type="evidence" value="ECO:0007669"/>
    <property type="project" value="TreeGrafter"/>
</dbReference>
<protein>
    <submittedName>
        <fullName evidence="5">Transcriptional regulator, GntR family</fullName>
    </submittedName>
</protein>
<dbReference type="InterPro" id="IPR000524">
    <property type="entry name" value="Tscrpt_reg_HTH_GntR"/>
</dbReference>
<dbReference type="CDD" id="cd07377">
    <property type="entry name" value="WHTH_GntR"/>
    <property type="match status" value="1"/>
</dbReference>
<dbReference type="InterPro" id="IPR046335">
    <property type="entry name" value="LacI/GalR-like_sensor"/>
</dbReference>
<feature type="domain" description="HTH gntR-type" evidence="4">
    <location>
        <begin position="22"/>
        <end position="90"/>
    </location>
</feature>
<dbReference type="HOGENOM" id="CLU_037628_15_0_0"/>
<organism evidence="5 6">
    <name type="scientific">Acidobacterium capsulatum (strain ATCC 51196 / DSM 11244 / BCRC 80197 / JCM 7670 / NBRC 15755 / NCIMB 13165 / 161)</name>
    <dbReference type="NCBI Taxonomy" id="240015"/>
    <lineage>
        <taxon>Bacteria</taxon>
        <taxon>Pseudomonadati</taxon>
        <taxon>Acidobacteriota</taxon>
        <taxon>Terriglobia</taxon>
        <taxon>Terriglobales</taxon>
        <taxon>Acidobacteriaceae</taxon>
        <taxon>Acidobacterium</taxon>
    </lineage>
</organism>